<dbReference type="Proteomes" id="UP000635387">
    <property type="component" value="Unassembled WGS sequence"/>
</dbReference>
<sequence>MSDKAKAAVLLLKYLEAHFVYLGSGAERRDVAPARKALPKHMKAPSRTWAGRAFTRRHCDCRCGWGACDEPEGSEGLLPYLQGRQGGLD</sequence>
<protein>
    <submittedName>
        <fullName evidence="1">Uncharacterized protein</fullName>
    </submittedName>
</protein>
<dbReference type="EMBL" id="BNAY01000001">
    <property type="protein sequence ID" value="GHH06980.1"/>
    <property type="molecule type" value="Genomic_DNA"/>
</dbReference>
<evidence type="ECO:0000313" key="1">
    <source>
        <dbReference type="EMBL" id="GHH06980.1"/>
    </source>
</evidence>
<accession>A0ABQ3LFC9</accession>
<proteinExistence type="predicted"/>
<reference evidence="2" key="1">
    <citation type="journal article" date="2019" name="Int. J. Syst. Evol. Microbiol.">
        <title>The Global Catalogue of Microorganisms (GCM) 10K type strain sequencing project: providing services to taxonomists for standard genome sequencing and annotation.</title>
        <authorList>
            <consortium name="The Broad Institute Genomics Platform"/>
            <consortium name="The Broad Institute Genome Sequencing Center for Infectious Disease"/>
            <person name="Wu L."/>
            <person name="Ma J."/>
        </authorList>
    </citation>
    <scope>NUCLEOTIDE SEQUENCE [LARGE SCALE GENOMIC DNA]</scope>
    <source>
        <strain evidence="2">CGMCC 4.7683</strain>
    </source>
</reference>
<evidence type="ECO:0000313" key="2">
    <source>
        <dbReference type="Proteomes" id="UP000635387"/>
    </source>
</evidence>
<gene>
    <name evidence="1" type="ORF">GCM10017790_13300</name>
</gene>
<comment type="caution">
    <text evidence="1">The sequence shown here is derived from an EMBL/GenBank/DDBJ whole genome shotgun (WGS) entry which is preliminary data.</text>
</comment>
<name>A0ABQ3LFC9_9PSEU</name>
<organism evidence="1 2">
    <name type="scientific">Amycolatopsis oliviviridis</name>
    <dbReference type="NCBI Taxonomy" id="1471590"/>
    <lineage>
        <taxon>Bacteria</taxon>
        <taxon>Bacillati</taxon>
        <taxon>Actinomycetota</taxon>
        <taxon>Actinomycetes</taxon>
        <taxon>Pseudonocardiales</taxon>
        <taxon>Pseudonocardiaceae</taxon>
        <taxon>Amycolatopsis</taxon>
    </lineage>
</organism>
<keyword evidence="2" id="KW-1185">Reference proteome</keyword>